<name>A0A2P2IX90_RHIMU</name>
<dbReference type="Pfam" id="PF03140">
    <property type="entry name" value="DUF247"/>
    <property type="match status" value="1"/>
</dbReference>
<feature type="transmembrane region" description="Helical" evidence="1">
    <location>
        <begin position="401"/>
        <end position="425"/>
    </location>
</feature>
<accession>A0A2P2IX90</accession>
<organism evidence="2">
    <name type="scientific">Rhizophora mucronata</name>
    <name type="common">Asiatic mangrove</name>
    <dbReference type="NCBI Taxonomy" id="61149"/>
    <lineage>
        <taxon>Eukaryota</taxon>
        <taxon>Viridiplantae</taxon>
        <taxon>Streptophyta</taxon>
        <taxon>Embryophyta</taxon>
        <taxon>Tracheophyta</taxon>
        <taxon>Spermatophyta</taxon>
        <taxon>Magnoliopsida</taxon>
        <taxon>eudicotyledons</taxon>
        <taxon>Gunneridae</taxon>
        <taxon>Pentapetalae</taxon>
        <taxon>rosids</taxon>
        <taxon>fabids</taxon>
        <taxon>Malpighiales</taxon>
        <taxon>Rhizophoraceae</taxon>
        <taxon>Rhizophora</taxon>
    </lineage>
</organism>
<dbReference type="PANTHER" id="PTHR31170">
    <property type="entry name" value="BNAC04G53230D PROTEIN"/>
    <property type="match status" value="1"/>
</dbReference>
<proteinExistence type="predicted"/>
<keyword evidence="1" id="KW-0472">Membrane</keyword>
<dbReference type="AlphaFoldDB" id="A0A2P2IX90"/>
<keyword evidence="1" id="KW-1133">Transmembrane helix</keyword>
<evidence type="ECO:0000256" key="1">
    <source>
        <dbReference type="SAM" id="Phobius"/>
    </source>
</evidence>
<dbReference type="PROSITE" id="PS51257">
    <property type="entry name" value="PROKAR_LIPOPROTEIN"/>
    <property type="match status" value="1"/>
</dbReference>
<protein>
    <submittedName>
        <fullName evidence="2">UPF0481 protein At3g47200-like isoform X1</fullName>
    </submittedName>
</protein>
<keyword evidence="1" id="KW-0812">Transmembrane</keyword>
<evidence type="ECO:0000313" key="2">
    <source>
        <dbReference type="EMBL" id="MBW85845.1"/>
    </source>
</evidence>
<sequence length="432" mass="49467">MGEVKSAADHAPGEDWLQPMRVKLGQLSPLSSSCTIFRVPSKLRTMNVDAYKPQIVSIGPLHHESVNFPSMEHEKLHYMLSLLERTQRASQILDDCGRAILDNDGSIRACYAEQIKYSRDELAEIMLLDGCFLIELFLRYCFPGLRFQNDPIFATSWMLLTIQRDLALLENQIPFFVLESLFNLTVRHSALGASVFPLPQLALQFFKRGLNISEETVSFHRQSGHHLLHLIHNCYLPHSPSMHTREKGALEVIHCATALHKAGIKFKSGTAKNLLDLRFEKGVFRIPQLSIHDSTDSLFRNLMAFEQCFCGSTQYITSYVFLMDRLIDTASDVELLERKKIIQNNLGGGEDVSALFNKICKQIALQDFYFQGLCEKVNAYYNKPWHRYKATLKRDYFRNPWTITSLIAGFALLSLTLLQTIYTVLSYYHQQS</sequence>
<dbReference type="EMBL" id="GGEC01005362">
    <property type="protein sequence ID" value="MBW85845.1"/>
    <property type="molecule type" value="Transcribed_RNA"/>
</dbReference>
<dbReference type="PANTHER" id="PTHR31170:SF25">
    <property type="entry name" value="BNAA09G04570D PROTEIN"/>
    <property type="match status" value="1"/>
</dbReference>
<reference evidence="2" key="1">
    <citation type="submission" date="2018-02" db="EMBL/GenBank/DDBJ databases">
        <title>Rhizophora mucronata_Transcriptome.</title>
        <authorList>
            <person name="Meera S.P."/>
            <person name="Sreeshan A."/>
            <person name="Augustine A."/>
        </authorList>
    </citation>
    <scope>NUCLEOTIDE SEQUENCE</scope>
    <source>
        <tissue evidence="2">Leaf</tissue>
    </source>
</reference>
<dbReference type="InterPro" id="IPR004158">
    <property type="entry name" value="DUF247_pln"/>
</dbReference>